<evidence type="ECO:0000259" key="1">
    <source>
        <dbReference type="PROSITE" id="PS51186"/>
    </source>
</evidence>
<dbReference type="Proteomes" id="UP000198382">
    <property type="component" value="Unassembled WGS sequence"/>
</dbReference>
<keyword evidence="3" id="KW-1185">Reference proteome</keyword>
<dbReference type="Gene3D" id="3.40.630.30">
    <property type="match status" value="1"/>
</dbReference>
<reference evidence="2 3" key="1">
    <citation type="submission" date="2016-11" db="EMBL/GenBank/DDBJ databases">
        <title>Whole genomes of Flavobacteriaceae.</title>
        <authorList>
            <person name="Stine C."/>
            <person name="Li C."/>
            <person name="Tadesse D."/>
        </authorList>
    </citation>
    <scope>NUCLEOTIDE SEQUENCE [LARGE SCALE GENOMIC DNA]</scope>
    <source>
        <strain evidence="2 3">DSM 15937</strain>
    </source>
</reference>
<proteinExistence type="predicted"/>
<gene>
    <name evidence="2" type="ORF">B0A65_01635</name>
</gene>
<dbReference type="PROSITE" id="PS51186">
    <property type="entry name" value="GNAT"/>
    <property type="match status" value="1"/>
</dbReference>
<name>A0ABX4BVJ6_FLAFR</name>
<dbReference type="Pfam" id="PF00583">
    <property type="entry name" value="Acetyltransf_1"/>
    <property type="match status" value="1"/>
</dbReference>
<comment type="caution">
    <text evidence="2">The sequence shown here is derived from an EMBL/GenBank/DDBJ whole genome shotgun (WGS) entry which is preliminary data.</text>
</comment>
<evidence type="ECO:0000313" key="2">
    <source>
        <dbReference type="EMBL" id="OXA82087.1"/>
    </source>
</evidence>
<feature type="domain" description="N-acetyltransferase" evidence="1">
    <location>
        <begin position="2"/>
        <end position="167"/>
    </location>
</feature>
<dbReference type="InterPro" id="IPR000182">
    <property type="entry name" value="GNAT_dom"/>
</dbReference>
<dbReference type="EMBL" id="MUGV01000004">
    <property type="protein sequence ID" value="OXA82087.1"/>
    <property type="molecule type" value="Genomic_DNA"/>
</dbReference>
<protein>
    <recommendedName>
        <fullName evidence="1">N-acetyltransferase domain-containing protein</fullName>
    </recommendedName>
</protein>
<sequence>MITIKECQKNQLDLLFEIAIESYNDTYKYLWTDDGRSYLAEFYKKTDFKKELSLPDIFYFLIYDADKAIGYFKLRNNAISPYLKAQCIEIDKLYLLKKYANKGIGKIIMEFIISLCKEKNYSILWLKTMESSQAKYFYEKHKFIQIEKKYLDYPTMKQEYRWILTMIRKIKVV</sequence>
<dbReference type="RefSeq" id="WP_074658045.1">
    <property type="nucleotide sequence ID" value="NZ_MUGV01000004.1"/>
</dbReference>
<organism evidence="2 3">
    <name type="scientific">Flavobacterium frigidimaris</name>
    <dbReference type="NCBI Taxonomy" id="262320"/>
    <lineage>
        <taxon>Bacteria</taxon>
        <taxon>Pseudomonadati</taxon>
        <taxon>Bacteroidota</taxon>
        <taxon>Flavobacteriia</taxon>
        <taxon>Flavobacteriales</taxon>
        <taxon>Flavobacteriaceae</taxon>
        <taxon>Flavobacterium</taxon>
    </lineage>
</organism>
<dbReference type="InterPro" id="IPR016181">
    <property type="entry name" value="Acyl_CoA_acyltransferase"/>
</dbReference>
<accession>A0ABX4BVJ6</accession>
<dbReference type="SUPFAM" id="SSF55729">
    <property type="entry name" value="Acyl-CoA N-acyltransferases (Nat)"/>
    <property type="match status" value="1"/>
</dbReference>
<evidence type="ECO:0000313" key="3">
    <source>
        <dbReference type="Proteomes" id="UP000198382"/>
    </source>
</evidence>
<dbReference type="CDD" id="cd04301">
    <property type="entry name" value="NAT_SF"/>
    <property type="match status" value="1"/>
</dbReference>